<sequence>MDTLSALADTLLPRLAWTAAQATLLIAALWLIMRYMPRLSPAVRCMMWWLVAAQLVLGMTVSSPVQLRWLKPATPAPALPAHDVVMHIDGGANIIPVEHTTALASQAAEPTWSWSEAVLLLWLSIVLLHVVFALRHWVQSRALLREARPATSTALQRLCVEQARALGMRRSPALRISDAIVSPQVTGLLRPVVLLPAEQTLSSEELSMAIAHELAHIRRGDLWLGWIPAIAQRLFFFHPLVGWAVREYAIYREAACDAQVLQQHGAAPQHYGHLLVRLGVVDPMHSSLAGASSTFLHLKRRLIMLQQSVNDTTPRMRGWVLVIAIALVGILPYRVTASSAPQQSATAATSDDAIPPAPPALPAPPPAPPAPATPARPAVPPVPATPPTPAPPAPPAPLAEHNLGFAARYMDINTHSSAARSVLLYDGDVVLFDGSDRDLADVQRMRKSGEPMLRFRRGSQIYVSRDAELIRRARDAYAPINDIARAQSDLAVTASELAAQQSTLAERQGVLAAREGELASQRASIESQRAALQSTRSQENFTQEEVLKGQAAGFDVAQAELRREQKTLQQASEALAKRQAELSTRNAGSSQQQGAAAQEANQRLNKLLDEAVAQGLAKPVNR</sequence>
<feature type="transmembrane region" description="Helical" evidence="2">
    <location>
        <begin position="15"/>
        <end position="33"/>
    </location>
</feature>
<accession>A0ABW8ILJ5</accession>
<feature type="region of interest" description="Disordered" evidence="1">
    <location>
        <begin position="342"/>
        <end position="398"/>
    </location>
</feature>
<dbReference type="Pfam" id="PF05569">
    <property type="entry name" value="Peptidase_M56"/>
    <property type="match status" value="1"/>
</dbReference>
<feature type="transmembrane region" description="Helical" evidence="2">
    <location>
        <begin position="45"/>
        <end position="65"/>
    </location>
</feature>
<evidence type="ECO:0000313" key="4">
    <source>
        <dbReference type="EMBL" id="MFK2856038.1"/>
    </source>
</evidence>
<protein>
    <submittedName>
        <fullName evidence="4">Peptidase M56</fullName>
    </submittedName>
</protein>
<evidence type="ECO:0000313" key="5">
    <source>
        <dbReference type="Proteomes" id="UP001620409"/>
    </source>
</evidence>
<keyword evidence="2" id="KW-0812">Transmembrane</keyword>
<keyword evidence="2" id="KW-0472">Membrane</keyword>
<dbReference type="InterPro" id="IPR052173">
    <property type="entry name" value="Beta-lactam_resp_regulator"/>
</dbReference>
<evidence type="ECO:0000256" key="1">
    <source>
        <dbReference type="SAM" id="MobiDB-lite"/>
    </source>
</evidence>
<name>A0ABW8ILJ5_9GAMM</name>
<feature type="compositionally biased region" description="Pro residues" evidence="1">
    <location>
        <begin position="355"/>
        <end position="397"/>
    </location>
</feature>
<comment type="caution">
    <text evidence="4">The sequence shown here is derived from an EMBL/GenBank/DDBJ whole genome shotgun (WGS) entry which is preliminary data.</text>
</comment>
<dbReference type="EMBL" id="JADIKI010000023">
    <property type="protein sequence ID" value="MFK2856038.1"/>
    <property type="molecule type" value="Genomic_DNA"/>
</dbReference>
<feature type="region of interest" description="Disordered" evidence="1">
    <location>
        <begin position="581"/>
        <end position="602"/>
    </location>
</feature>
<reference evidence="4 5" key="1">
    <citation type="submission" date="2020-10" db="EMBL/GenBank/DDBJ databases">
        <title>Phylogeny of dyella-like bacteria.</title>
        <authorList>
            <person name="Fu J."/>
        </authorList>
    </citation>
    <scope>NUCLEOTIDE SEQUENCE [LARGE SCALE GENOMIC DNA]</scope>
    <source>
        <strain evidence="4 5">DHG40</strain>
    </source>
</reference>
<gene>
    <name evidence="4" type="ORF">ISP18_15645</name>
</gene>
<dbReference type="Proteomes" id="UP001620409">
    <property type="component" value="Unassembled WGS sequence"/>
</dbReference>
<feature type="transmembrane region" description="Helical" evidence="2">
    <location>
        <begin position="318"/>
        <end position="335"/>
    </location>
</feature>
<dbReference type="PANTHER" id="PTHR34978">
    <property type="entry name" value="POSSIBLE SENSOR-TRANSDUCER PROTEIN BLAR"/>
    <property type="match status" value="1"/>
</dbReference>
<dbReference type="PANTHER" id="PTHR34978:SF3">
    <property type="entry name" value="SLR0241 PROTEIN"/>
    <property type="match status" value="1"/>
</dbReference>
<feature type="compositionally biased region" description="Low complexity" evidence="1">
    <location>
        <begin position="586"/>
        <end position="602"/>
    </location>
</feature>
<feature type="compositionally biased region" description="Low complexity" evidence="1">
    <location>
        <begin position="342"/>
        <end position="354"/>
    </location>
</feature>
<feature type="transmembrane region" description="Helical" evidence="2">
    <location>
        <begin position="119"/>
        <end position="138"/>
    </location>
</feature>
<keyword evidence="5" id="KW-1185">Reference proteome</keyword>
<organism evidence="4 5">
    <name type="scientific">Dyella humi</name>
    <dbReference type="NCBI Taxonomy" id="1770547"/>
    <lineage>
        <taxon>Bacteria</taxon>
        <taxon>Pseudomonadati</taxon>
        <taxon>Pseudomonadota</taxon>
        <taxon>Gammaproteobacteria</taxon>
        <taxon>Lysobacterales</taxon>
        <taxon>Rhodanobacteraceae</taxon>
        <taxon>Dyella</taxon>
    </lineage>
</organism>
<proteinExistence type="predicted"/>
<feature type="domain" description="Peptidase M56" evidence="3">
    <location>
        <begin position="20"/>
        <end position="305"/>
    </location>
</feature>
<evidence type="ECO:0000259" key="3">
    <source>
        <dbReference type="Pfam" id="PF05569"/>
    </source>
</evidence>
<dbReference type="InterPro" id="IPR008756">
    <property type="entry name" value="Peptidase_M56"/>
</dbReference>
<evidence type="ECO:0000256" key="2">
    <source>
        <dbReference type="SAM" id="Phobius"/>
    </source>
</evidence>
<dbReference type="CDD" id="cd07341">
    <property type="entry name" value="M56_BlaR1_MecR1_like"/>
    <property type="match status" value="1"/>
</dbReference>
<keyword evidence="2" id="KW-1133">Transmembrane helix</keyword>
<dbReference type="RefSeq" id="WP_380014005.1">
    <property type="nucleotide sequence ID" value="NZ_JADIKI010000023.1"/>
</dbReference>